<evidence type="ECO:0000313" key="2">
    <source>
        <dbReference type="EMBL" id="MBK4737610.1"/>
    </source>
</evidence>
<organism evidence="2 3">
    <name type="scientific">Noviherbaspirillum pedocola</name>
    <dbReference type="NCBI Taxonomy" id="2801341"/>
    <lineage>
        <taxon>Bacteria</taxon>
        <taxon>Pseudomonadati</taxon>
        <taxon>Pseudomonadota</taxon>
        <taxon>Betaproteobacteria</taxon>
        <taxon>Burkholderiales</taxon>
        <taxon>Oxalobacteraceae</taxon>
        <taxon>Noviherbaspirillum</taxon>
    </lineage>
</organism>
<gene>
    <name evidence="2" type="ORF">JJB74_23570</name>
</gene>
<evidence type="ECO:0000259" key="1">
    <source>
        <dbReference type="Pfam" id="PF12680"/>
    </source>
</evidence>
<reference evidence="2" key="1">
    <citation type="submission" date="2021-01" db="EMBL/GenBank/DDBJ databases">
        <title>Genome sequence of strain Noviherbaspirillum sp. DKR-6.</title>
        <authorList>
            <person name="Chaudhary D.K."/>
        </authorList>
    </citation>
    <scope>NUCLEOTIDE SEQUENCE</scope>
    <source>
        <strain evidence="2">DKR-6</strain>
    </source>
</reference>
<protein>
    <submittedName>
        <fullName evidence="2">Nuclear transport factor 2 family protein</fullName>
    </submittedName>
</protein>
<dbReference type="InterPro" id="IPR037401">
    <property type="entry name" value="SnoaL-like"/>
</dbReference>
<name>A0A934SW09_9BURK</name>
<dbReference type="SUPFAM" id="SSF54427">
    <property type="entry name" value="NTF2-like"/>
    <property type="match status" value="1"/>
</dbReference>
<proteinExistence type="predicted"/>
<dbReference type="AlphaFoldDB" id="A0A934SW09"/>
<dbReference type="EMBL" id="JAEPBG010000013">
    <property type="protein sequence ID" value="MBK4737610.1"/>
    <property type="molecule type" value="Genomic_DNA"/>
</dbReference>
<dbReference type="Proteomes" id="UP000622890">
    <property type="component" value="Unassembled WGS sequence"/>
</dbReference>
<comment type="caution">
    <text evidence="2">The sequence shown here is derived from an EMBL/GenBank/DDBJ whole genome shotgun (WGS) entry which is preliminary data.</text>
</comment>
<feature type="domain" description="SnoaL-like" evidence="1">
    <location>
        <begin position="15"/>
        <end position="116"/>
    </location>
</feature>
<accession>A0A934SW09</accession>
<dbReference type="InterPro" id="IPR032710">
    <property type="entry name" value="NTF2-like_dom_sf"/>
</dbReference>
<dbReference type="Gene3D" id="3.10.450.50">
    <property type="match status" value="1"/>
</dbReference>
<keyword evidence="3" id="KW-1185">Reference proteome</keyword>
<dbReference type="Pfam" id="PF12680">
    <property type="entry name" value="SnoaL_2"/>
    <property type="match status" value="1"/>
</dbReference>
<evidence type="ECO:0000313" key="3">
    <source>
        <dbReference type="Proteomes" id="UP000622890"/>
    </source>
</evidence>
<dbReference type="RefSeq" id="WP_200596055.1">
    <property type="nucleotide sequence ID" value="NZ_JAEPBG010000013.1"/>
</dbReference>
<sequence length="126" mass="13667">MQNASAIEHPAAIAQNYVEVWNETDGARRRSLIERVFAPQASYTDPLMQSAGYDALDAMIAAAQAQFAGLRFSVTGRQDAHHDVLRFSWALGVEAAEPIACGTDIAEMTPDGRIARVTGFLDKMPS</sequence>